<evidence type="ECO:0000313" key="1">
    <source>
        <dbReference type="EMBL" id="GAA6198679.1"/>
    </source>
</evidence>
<name>A0ABQ0ASE1_9RHOB</name>
<dbReference type="RefSeq" id="WP_122072313.1">
    <property type="nucleotide sequence ID" value="NZ_BAABWU010000027.1"/>
</dbReference>
<gene>
    <name evidence="1" type="ORF">NBRC116598_41240</name>
</gene>
<accession>A0ABQ0ASE1</accession>
<reference evidence="1 2" key="1">
    <citation type="submission" date="2024-04" db="EMBL/GenBank/DDBJ databases">
        <title>Draft genome sequence of Pseudophaeobacter arcticus NBRC 116598.</title>
        <authorList>
            <person name="Miyakawa T."/>
            <person name="Kusuya Y."/>
            <person name="Miura T."/>
        </authorList>
    </citation>
    <scope>NUCLEOTIDE SEQUENCE [LARGE SCALE GENOMIC DNA]</scope>
    <source>
        <strain evidence="1 2">SU-CL00105</strain>
    </source>
</reference>
<evidence type="ECO:0000313" key="2">
    <source>
        <dbReference type="Proteomes" id="UP001441944"/>
    </source>
</evidence>
<sequence length="107" mass="11900">MKKFLVFYDSTDLEPARNVSEEVKATGFSPWLADDDSKIDWHTELADLIPSEDCAGAVVIWSQASKENPIVCDEAREVVKNKEPLVRMLINGARDGPFGLMDGPKFS</sequence>
<dbReference type="Proteomes" id="UP001441944">
    <property type="component" value="Unassembled WGS sequence"/>
</dbReference>
<proteinExistence type="predicted"/>
<dbReference type="EMBL" id="BAABWU010000027">
    <property type="protein sequence ID" value="GAA6198679.1"/>
    <property type="molecule type" value="Genomic_DNA"/>
</dbReference>
<organism evidence="1 2">
    <name type="scientific">Pseudophaeobacter arcticus</name>
    <dbReference type="NCBI Taxonomy" id="385492"/>
    <lineage>
        <taxon>Bacteria</taxon>
        <taxon>Pseudomonadati</taxon>
        <taxon>Pseudomonadota</taxon>
        <taxon>Alphaproteobacteria</taxon>
        <taxon>Rhodobacterales</taxon>
        <taxon>Paracoccaceae</taxon>
        <taxon>Pseudophaeobacter</taxon>
    </lineage>
</organism>
<evidence type="ECO:0008006" key="3">
    <source>
        <dbReference type="Google" id="ProtNLM"/>
    </source>
</evidence>
<comment type="caution">
    <text evidence="1">The sequence shown here is derived from an EMBL/GenBank/DDBJ whole genome shotgun (WGS) entry which is preliminary data.</text>
</comment>
<protein>
    <recommendedName>
        <fullName evidence="3">TIR domain-containing protein</fullName>
    </recommendedName>
</protein>
<keyword evidence="2" id="KW-1185">Reference proteome</keyword>